<comment type="caution">
    <text evidence="2">The sequence shown here is derived from an EMBL/GenBank/DDBJ whole genome shotgun (WGS) entry which is preliminary data.</text>
</comment>
<dbReference type="Proteomes" id="UP000316759">
    <property type="component" value="Unassembled WGS sequence"/>
</dbReference>
<name>A0A504YF42_FASGI</name>
<sequence>MIIMGFYRKKQKLPTHSHHTPPPPESTPRSITFWSVPVPSSKSALSK</sequence>
<feature type="region of interest" description="Disordered" evidence="1">
    <location>
        <begin position="9"/>
        <end position="47"/>
    </location>
</feature>
<protein>
    <submittedName>
        <fullName evidence="2">Uncharacterized protein</fullName>
    </submittedName>
</protein>
<proteinExistence type="predicted"/>
<feature type="compositionally biased region" description="Polar residues" evidence="1">
    <location>
        <begin position="38"/>
        <end position="47"/>
    </location>
</feature>
<dbReference type="AlphaFoldDB" id="A0A504YF42"/>
<reference evidence="2 3" key="1">
    <citation type="submission" date="2019-04" db="EMBL/GenBank/DDBJ databases">
        <title>Annotation for the trematode Fasciola gigantica.</title>
        <authorList>
            <person name="Choi Y.-J."/>
        </authorList>
    </citation>
    <scope>NUCLEOTIDE SEQUENCE [LARGE SCALE GENOMIC DNA]</scope>
    <source>
        <strain evidence="2">Uganda_cow_1</strain>
    </source>
</reference>
<evidence type="ECO:0000256" key="1">
    <source>
        <dbReference type="SAM" id="MobiDB-lite"/>
    </source>
</evidence>
<feature type="compositionally biased region" description="Basic residues" evidence="1">
    <location>
        <begin position="9"/>
        <end position="19"/>
    </location>
</feature>
<dbReference type="EMBL" id="SUNJ01011095">
    <property type="protein sequence ID" value="TPP59151.1"/>
    <property type="molecule type" value="Genomic_DNA"/>
</dbReference>
<evidence type="ECO:0000313" key="2">
    <source>
        <dbReference type="EMBL" id="TPP59151.1"/>
    </source>
</evidence>
<accession>A0A504YF42</accession>
<evidence type="ECO:0000313" key="3">
    <source>
        <dbReference type="Proteomes" id="UP000316759"/>
    </source>
</evidence>
<gene>
    <name evidence="2" type="ORF">FGIG_10173</name>
</gene>
<keyword evidence="3" id="KW-1185">Reference proteome</keyword>
<organism evidence="2 3">
    <name type="scientific">Fasciola gigantica</name>
    <name type="common">Giant liver fluke</name>
    <dbReference type="NCBI Taxonomy" id="46835"/>
    <lineage>
        <taxon>Eukaryota</taxon>
        <taxon>Metazoa</taxon>
        <taxon>Spiralia</taxon>
        <taxon>Lophotrochozoa</taxon>
        <taxon>Platyhelminthes</taxon>
        <taxon>Trematoda</taxon>
        <taxon>Digenea</taxon>
        <taxon>Plagiorchiida</taxon>
        <taxon>Echinostomata</taxon>
        <taxon>Echinostomatoidea</taxon>
        <taxon>Fasciolidae</taxon>
        <taxon>Fasciola</taxon>
    </lineage>
</organism>